<dbReference type="PROSITE" id="PS50945">
    <property type="entry name" value="I_LWEQ"/>
    <property type="match status" value="1"/>
</dbReference>
<keyword evidence="2" id="KW-0963">Cytoplasm</keyword>
<evidence type="ECO:0000313" key="6">
    <source>
        <dbReference type="WBParaSite" id="ECPE_0001127401-mRNA-1"/>
    </source>
</evidence>
<dbReference type="GO" id="GO:0080025">
    <property type="term" value="F:phosphatidylinositol-3,5-bisphosphate binding"/>
    <property type="evidence" value="ECO:0007669"/>
    <property type="project" value="TreeGrafter"/>
</dbReference>
<dbReference type="GO" id="GO:0035615">
    <property type="term" value="F:clathrin adaptor activity"/>
    <property type="evidence" value="ECO:0007669"/>
    <property type="project" value="TreeGrafter"/>
</dbReference>
<dbReference type="GO" id="GO:0030864">
    <property type="term" value="C:cortical actin cytoskeleton"/>
    <property type="evidence" value="ECO:0007669"/>
    <property type="project" value="TreeGrafter"/>
</dbReference>
<evidence type="ECO:0000259" key="3">
    <source>
        <dbReference type="PROSITE" id="PS50945"/>
    </source>
</evidence>
<dbReference type="GO" id="GO:0006897">
    <property type="term" value="P:endocytosis"/>
    <property type="evidence" value="ECO:0007669"/>
    <property type="project" value="InterPro"/>
</dbReference>
<gene>
    <name evidence="4" type="ORF">ECPE_LOCUS11239</name>
</gene>
<keyword evidence="5" id="KW-1185">Reference proteome</keyword>
<evidence type="ECO:0000313" key="4">
    <source>
        <dbReference type="EMBL" id="VDP88234.1"/>
    </source>
</evidence>
<organism evidence="6">
    <name type="scientific">Echinostoma caproni</name>
    <dbReference type="NCBI Taxonomy" id="27848"/>
    <lineage>
        <taxon>Eukaryota</taxon>
        <taxon>Metazoa</taxon>
        <taxon>Spiralia</taxon>
        <taxon>Lophotrochozoa</taxon>
        <taxon>Platyhelminthes</taxon>
        <taxon>Trematoda</taxon>
        <taxon>Digenea</taxon>
        <taxon>Plagiorchiida</taxon>
        <taxon>Echinostomata</taxon>
        <taxon>Echinostomatoidea</taxon>
        <taxon>Echinostomatidae</taxon>
        <taxon>Echinostoma</taxon>
    </lineage>
</organism>
<dbReference type="SMART" id="SM00307">
    <property type="entry name" value="ILWEQ"/>
    <property type="match status" value="1"/>
</dbReference>
<dbReference type="AlphaFoldDB" id="A0A183AWA4"/>
<dbReference type="InterPro" id="IPR002558">
    <property type="entry name" value="ILWEQ_dom"/>
</dbReference>
<dbReference type="SUPFAM" id="SSF109885">
    <property type="entry name" value="I/LWEQ domain"/>
    <property type="match status" value="1"/>
</dbReference>
<name>A0A183AWA4_9TREM</name>
<dbReference type="Pfam" id="PF01608">
    <property type="entry name" value="I_LWEQ"/>
    <property type="match status" value="1"/>
</dbReference>
<evidence type="ECO:0000313" key="5">
    <source>
        <dbReference type="Proteomes" id="UP000272942"/>
    </source>
</evidence>
<protein>
    <submittedName>
        <fullName evidence="6">I/LWEQ domain-containing protein</fullName>
    </submittedName>
</protein>
<feature type="domain" description="I/LWEQ" evidence="3">
    <location>
        <begin position="1"/>
        <end position="182"/>
    </location>
</feature>
<accession>A0A183AWA4</accession>
<dbReference type="GO" id="GO:0032051">
    <property type="term" value="F:clathrin light chain binding"/>
    <property type="evidence" value="ECO:0007669"/>
    <property type="project" value="TreeGrafter"/>
</dbReference>
<reference evidence="4 5" key="2">
    <citation type="submission" date="2018-11" db="EMBL/GenBank/DDBJ databases">
        <authorList>
            <consortium name="Pathogen Informatics"/>
        </authorList>
    </citation>
    <scope>NUCLEOTIDE SEQUENCE [LARGE SCALE GENOMIC DNA]</scope>
    <source>
        <strain evidence="4 5">Egypt</strain>
    </source>
</reference>
<dbReference type="GO" id="GO:0007015">
    <property type="term" value="P:actin filament organization"/>
    <property type="evidence" value="ECO:0007669"/>
    <property type="project" value="TreeGrafter"/>
</dbReference>
<dbReference type="GO" id="GO:0043325">
    <property type="term" value="F:phosphatidylinositol-3,4-bisphosphate binding"/>
    <property type="evidence" value="ECO:0007669"/>
    <property type="project" value="TreeGrafter"/>
</dbReference>
<dbReference type="GO" id="GO:0048268">
    <property type="term" value="P:clathrin coat assembly"/>
    <property type="evidence" value="ECO:0007669"/>
    <property type="project" value="TreeGrafter"/>
</dbReference>
<dbReference type="GO" id="GO:0030136">
    <property type="term" value="C:clathrin-coated vesicle"/>
    <property type="evidence" value="ECO:0007669"/>
    <property type="project" value="TreeGrafter"/>
</dbReference>
<dbReference type="InterPro" id="IPR035964">
    <property type="entry name" value="I/LWEQ_dom_sf"/>
</dbReference>
<dbReference type="Proteomes" id="UP000272942">
    <property type="component" value="Unassembled WGS sequence"/>
</dbReference>
<evidence type="ECO:0000256" key="2">
    <source>
        <dbReference type="ARBA" id="ARBA00022490"/>
    </source>
</evidence>
<evidence type="ECO:0000256" key="1">
    <source>
        <dbReference type="ARBA" id="ARBA00004496"/>
    </source>
</evidence>
<dbReference type="WBParaSite" id="ECPE_0001127401-mRNA-1">
    <property type="protein sequence ID" value="ECPE_0001127401-mRNA-1"/>
    <property type="gene ID" value="ECPE_0001127401"/>
</dbReference>
<dbReference type="GO" id="GO:0051015">
    <property type="term" value="F:actin filament binding"/>
    <property type="evidence" value="ECO:0007669"/>
    <property type="project" value="TreeGrafter"/>
</dbReference>
<dbReference type="EMBL" id="UZAN01050450">
    <property type="protein sequence ID" value="VDP88234.1"/>
    <property type="molecule type" value="Genomic_DNA"/>
</dbReference>
<dbReference type="OrthoDB" id="6266617at2759"/>
<dbReference type="PANTHER" id="PTHR10407">
    <property type="entry name" value="HUNTINGTIN INTERACTING PROTEIN 1"/>
    <property type="match status" value="1"/>
</dbReference>
<dbReference type="InterPro" id="IPR030224">
    <property type="entry name" value="Sla2_fam"/>
</dbReference>
<reference evidence="6" key="1">
    <citation type="submission" date="2016-06" db="UniProtKB">
        <authorList>
            <consortium name="WormBaseParasite"/>
        </authorList>
    </citation>
    <scope>IDENTIFICATION</scope>
</reference>
<sequence length="207" mass="22501">MQGITLPPPSLCLRNLIAYPEVLKAIPDSSSSCHIVRTTPLALVQILVHAFEGFPEGEVADTVAGGDTGALGRMIVVAQEVAVSTTHLFVASRVKADPNSSNLINLQMASREVSKATGTLVAGVKNAIDACEAEDLDFSCLTLTQAKRMEMESQVRVLHLESELVNERRRLAQLRRENYQDSADVEASIFVPPQNPHYLMHNLIAKA</sequence>
<comment type="subcellular location">
    <subcellularLocation>
        <location evidence="1">Cytoplasm</location>
    </subcellularLocation>
</comment>
<dbReference type="Gene3D" id="1.20.1410.10">
    <property type="entry name" value="I/LWEQ domain"/>
    <property type="match status" value="1"/>
</dbReference>
<dbReference type="PANTHER" id="PTHR10407:SF15">
    <property type="entry name" value="HUNTINGTIN INTERACTING PROTEIN 1"/>
    <property type="match status" value="1"/>
</dbReference>
<proteinExistence type="predicted"/>